<sequence>MPKARFRRAPFRFFSFIEENSNPELFRSSSAKCDPSRCRFFLRQSKGRIFHRSQSLPQVTRFDRSTNAKESDKITV</sequence>
<keyword evidence="2" id="KW-1185">Reference proteome</keyword>
<dbReference type="Proteomes" id="UP000232149">
    <property type="component" value="Unassembled WGS sequence"/>
</dbReference>
<comment type="caution">
    <text evidence="1">The sequence shown here is derived from an EMBL/GenBank/DDBJ whole genome shotgun (WGS) entry which is preliminary data.</text>
</comment>
<proteinExistence type="predicted"/>
<evidence type="ECO:0000313" key="1">
    <source>
        <dbReference type="EMBL" id="PJZ62306.1"/>
    </source>
</evidence>
<accession>A0ABX4NZL3</accession>
<gene>
    <name evidence="1" type="ORF">CH376_08850</name>
</gene>
<name>A0ABX4NZL3_9LEPT</name>
<dbReference type="EMBL" id="NPDU01000018">
    <property type="protein sequence ID" value="PJZ62306.1"/>
    <property type="molecule type" value="Genomic_DNA"/>
</dbReference>
<reference evidence="1 2" key="1">
    <citation type="submission" date="2017-07" db="EMBL/GenBank/DDBJ databases">
        <title>Leptospira spp. isolated from tropical soils.</title>
        <authorList>
            <person name="Thibeaux R."/>
            <person name="Iraola G."/>
            <person name="Ferres I."/>
            <person name="Bierque E."/>
            <person name="Girault D."/>
            <person name="Soupe-Gilbert M.-E."/>
            <person name="Picardeau M."/>
            <person name="Goarant C."/>
        </authorList>
    </citation>
    <scope>NUCLEOTIDE SEQUENCE [LARGE SCALE GENOMIC DNA]</scope>
    <source>
        <strain evidence="1 2">FH2-B-D1</strain>
    </source>
</reference>
<evidence type="ECO:0000313" key="2">
    <source>
        <dbReference type="Proteomes" id="UP000232149"/>
    </source>
</evidence>
<organism evidence="1 2">
    <name type="scientific">Leptospira adleri</name>
    <dbReference type="NCBI Taxonomy" id="2023186"/>
    <lineage>
        <taxon>Bacteria</taxon>
        <taxon>Pseudomonadati</taxon>
        <taxon>Spirochaetota</taxon>
        <taxon>Spirochaetia</taxon>
        <taxon>Leptospirales</taxon>
        <taxon>Leptospiraceae</taxon>
        <taxon>Leptospira</taxon>
    </lineage>
</organism>
<protein>
    <submittedName>
        <fullName evidence="1">Uncharacterized protein</fullName>
    </submittedName>
</protein>